<feature type="compositionally biased region" description="Low complexity" evidence="1">
    <location>
        <begin position="47"/>
        <end position="64"/>
    </location>
</feature>
<evidence type="ECO:0000313" key="3">
    <source>
        <dbReference type="EMBL" id="MYM20680.1"/>
    </source>
</evidence>
<dbReference type="InterPro" id="IPR038232">
    <property type="entry name" value="PknH-like_Extracell_sf"/>
</dbReference>
<dbReference type="RefSeq" id="WP_160954094.1">
    <property type="nucleotide sequence ID" value="NZ_WWEQ01000068.1"/>
</dbReference>
<name>A0A6N9H9A7_9MICO</name>
<gene>
    <name evidence="3" type="ORF">GSY69_12105</name>
</gene>
<dbReference type="EMBL" id="WWEQ01000068">
    <property type="protein sequence ID" value="MYM20680.1"/>
    <property type="molecule type" value="Genomic_DNA"/>
</dbReference>
<evidence type="ECO:0008006" key="5">
    <source>
        <dbReference type="Google" id="ProtNLM"/>
    </source>
</evidence>
<dbReference type="Gene3D" id="3.40.1000.70">
    <property type="entry name" value="PknH-like extracellular domain"/>
    <property type="match status" value="1"/>
</dbReference>
<protein>
    <recommendedName>
        <fullName evidence="5">Sensor domain-containing protein</fullName>
    </recommendedName>
</protein>
<keyword evidence="2" id="KW-0732">Signal</keyword>
<organism evidence="3 4">
    <name type="scientific">Brevibacterium rongguiense</name>
    <dbReference type="NCBI Taxonomy" id="2695267"/>
    <lineage>
        <taxon>Bacteria</taxon>
        <taxon>Bacillati</taxon>
        <taxon>Actinomycetota</taxon>
        <taxon>Actinomycetes</taxon>
        <taxon>Micrococcales</taxon>
        <taxon>Brevibacteriaceae</taxon>
        <taxon>Brevibacterium</taxon>
    </lineage>
</organism>
<feature type="signal peptide" evidence="2">
    <location>
        <begin position="1"/>
        <end position="32"/>
    </location>
</feature>
<accession>A0A6N9H9A7</accession>
<feature type="chain" id="PRO_5038919013" description="Sensor domain-containing protein" evidence="2">
    <location>
        <begin position="33"/>
        <end position="262"/>
    </location>
</feature>
<feature type="compositionally biased region" description="Polar residues" evidence="1">
    <location>
        <begin position="65"/>
        <end position="75"/>
    </location>
</feature>
<evidence type="ECO:0000256" key="1">
    <source>
        <dbReference type="SAM" id="MobiDB-lite"/>
    </source>
</evidence>
<dbReference type="AlphaFoldDB" id="A0A6N9H9A7"/>
<keyword evidence="4" id="KW-1185">Reference proteome</keyword>
<dbReference type="Proteomes" id="UP000469215">
    <property type="component" value="Unassembled WGS sequence"/>
</dbReference>
<feature type="region of interest" description="Disordered" evidence="1">
    <location>
        <begin position="33"/>
        <end position="85"/>
    </location>
</feature>
<reference evidence="3 4" key="1">
    <citation type="submission" date="2020-01" db="EMBL/GenBank/DDBJ databases">
        <authorList>
            <person name="Deng T."/>
        </authorList>
    </citation>
    <scope>NUCLEOTIDE SEQUENCE [LARGE SCALE GENOMIC DNA]</scope>
    <source>
        <strain evidence="3 4">5221</strain>
    </source>
</reference>
<comment type="caution">
    <text evidence="3">The sequence shown here is derived from an EMBL/GenBank/DDBJ whole genome shotgun (WGS) entry which is preliminary data.</text>
</comment>
<evidence type="ECO:0000313" key="4">
    <source>
        <dbReference type="Proteomes" id="UP000469215"/>
    </source>
</evidence>
<sequence length="262" mass="26132">MPTAAPGAARTGRSPRRSALPALALVASLALAGCTPAGDHGSDPDDAQGGATSAPTAGTASAQGEGTSAPETQGPQEKVDRSALEAAVRKAKAGGKAFAPMSEETKAQLEAMLDQLEKAKSTPADCKGLAQEVLATNAPEEDAVAGLTEDSDHSLAVVSYDSPGQARGAYDTVDRALDRCASFTLDIGGRTAPFTVEARDVAVDGSQAARAAVITGDLSGEQTKTAAVWAVSGTALVSAENLSADDPQPAAEAAASLFAALD</sequence>
<proteinExistence type="predicted"/>
<evidence type="ECO:0000256" key="2">
    <source>
        <dbReference type="SAM" id="SignalP"/>
    </source>
</evidence>